<dbReference type="RefSeq" id="WP_014982734.1">
    <property type="nucleotide sequence ID" value="NC_018681.1"/>
</dbReference>
<evidence type="ECO:0000259" key="1">
    <source>
        <dbReference type="Pfam" id="PF22552"/>
    </source>
</evidence>
<dbReference type="STRING" id="1133849.O3I_009590"/>
<dbReference type="eggNOG" id="COG3266">
    <property type="taxonomic scope" value="Bacteria"/>
</dbReference>
<evidence type="ECO:0000313" key="3">
    <source>
        <dbReference type="Proteomes" id="UP000006304"/>
    </source>
</evidence>
<feature type="domain" description="TY-Chap N-terminal" evidence="1">
    <location>
        <begin position="3"/>
        <end position="123"/>
    </location>
</feature>
<evidence type="ECO:0000313" key="2">
    <source>
        <dbReference type="EMBL" id="AFT99878.1"/>
    </source>
</evidence>
<dbReference type="Pfam" id="PF19818">
    <property type="entry name" value="DUF6301"/>
    <property type="match status" value="1"/>
</dbReference>
<keyword evidence="3" id="KW-1185">Reference proteome</keyword>
<protein>
    <recommendedName>
        <fullName evidence="1">TY-Chap N-terminal domain-containing protein</fullName>
    </recommendedName>
</protein>
<reference evidence="2 3" key="1">
    <citation type="journal article" date="2012" name="J. Bacteriol.">
        <title>Complete genome sequence of Nocardia brasiliensis HUJEG-1.</title>
        <authorList>
            <person name="Vera-Cabrera L."/>
            <person name="Ortiz-Lopez R."/>
            <person name="Elizondo-Gonzalez R."/>
            <person name="Perez-Maya A.A."/>
            <person name="Ocampo-Candiani J."/>
        </authorList>
    </citation>
    <scope>NUCLEOTIDE SEQUENCE [LARGE SCALE GENOMIC DNA]</scope>
    <source>
        <strain evidence="3">ATCC 700358</strain>
    </source>
</reference>
<dbReference type="InterPro" id="IPR046268">
    <property type="entry name" value="DUF6301"/>
</dbReference>
<dbReference type="Pfam" id="PF22552">
    <property type="entry name" value="TY-Chap3"/>
    <property type="match status" value="1"/>
</dbReference>
<dbReference type="AlphaFoldDB" id="K0ES61"/>
<dbReference type="Proteomes" id="UP000006304">
    <property type="component" value="Chromosome"/>
</dbReference>
<dbReference type="InterPro" id="IPR054344">
    <property type="entry name" value="TY-Chap_N"/>
</dbReference>
<gene>
    <name evidence="2" type="ORF">O3I_009590</name>
</gene>
<organism evidence="2 3">
    <name type="scientific">Nocardia brasiliensis (strain ATCC 700358 / HUJEG-1)</name>
    <dbReference type="NCBI Taxonomy" id="1133849"/>
    <lineage>
        <taxon>Bacteria</taxon>
        <taxon>Bacillati</taxon>
        <taxon>Actinomycetota</taxon>
        <taxon>Actinomycetes</taxon>
        <taxon>Mycobacteriales</taxon>
        <taxon>Nocardiaceae</taxon>
        <taxon>Nocardia</taxon>
    </lineage>
</organism>
<dbReference type="KEGG" id="nbr:O3I_009590"/>
<accession>K0ES61</accession>
<dbReference type="HOGENOM" id="CLU_885168_0_0_11"/>
<sequence length="314" mass="35260">MTGWAKFTEGLVEHLATLPVGVVVIISEDEARQERCRSAQFRQLDDMIWAELVGDSWLEPEFRAGARGRLIGEAGWRQPDADHCDNWWFELPWPAGSSDYERLAARITAGLRDGFGIPEPGKLIYRTWNEREGNRKVELPLLGIAYGEPTAAASTDALPCEQRVMGDDDIVDLANKLYSLQWPWRMDYLVMLLDVFRWRDPMIRSPDWVRFDAGLGSGTCDVIGRAGNAERIEVAVTTLFPDDAEGWAGIDDAFARMSSTLIAALGEPTARIDGRFPEIRWGGAENTLRLTNLAVMVHLDLVINEWLAEFDVAH</sequence>
<dbReference type="EMBL" id="CP003876">
    <property type="protein sequence ID" value="AFT99878.1"/>
    <property type="molecule type" value="Genomic_DNA"/>
</dbReference>
<proteinExistence type="predicted"/>
<name>K0ES61_NOCB7</name>